<name>A0A6B2R1U1_9BURK</name>
<feature type="transmembrane region" description="Helical" evidence="1">
    <location>
        <begin position="45"/>
        <end position="67"/>
    </location>
</feature>
<keyword evidence="1" id="KW-1133">Transmembrane helix</keyword>
<accession>A0A6B2R1U1</accession>
<organism evidence="2">
    <name type="scientific">Sheuella amnicola</name>
    <dbReference type="NCBI Taxonomy" id="2707330"/>
    <lineage>
        <taxon>Bacteria</taxon>
        <taxon>Pseudomonadati</taxon>
        <taxon>Pseudomonadota</taxon>
        <taxon>Betaproteobacteria</taxon>
        <taxon>Burkholderiales</taxon>
        <taxon>Alcaligenaceae</taxon>
        <taxon>Sheuella</taxon>
    </lineage>
</organism>
<comment type="caution">
    <text evidence="2">The sequence shown here is derived from an EMBL/GenBank/DDBJ whole genome shotgun (WGS) entry which is preliminary data.</text>
</comment>
<evidence type="ECO:0000256" key="1">
    <source>
        <dbReference type="SAM" id="Phobius"/>
    </source>
</evidence>
<gene>
    <name evidence="2" type="ORF">G3I67_13745</name>
</gene>
<reference evidence="2" key="1">
    <citation type="submission" date="2020-02" db="EMBL/GenBank/DDBJ databases">
        <authorList>
            <person name="Chen W.-M."/>
        </authorList>
    </citation>
    <scope>NUCLEOTIDE SEQUENCE</scope>
    <source>
        <strain evidence="2">NBD-18</strain>
    </source>
</reference>
<evidence type="ECO:0000313" key="2">
    <source>
        <dbReference type="EMBL" id="NDY84291.1"/>
    </source>
</evidence>
<dbReference type="GO" id="GO:0005886">
    <property type="term" value="C:plasma membrane"/>
    <property type="evidence" value="ECO:0007669"/>
    <property type="project" value="TreeGrafter"/>
</dbReference>
<feature type="transmembrane region" description="Helical" evidence="1">
    <location>
        <begin position="12"/>
        <end position="33"/>
    </location>
</feature>
<dbReference type="AlphaFoldDB" id="A0A6B2R1U1"/>
<dbReference type="PIRSF" id="PIRSF005610">
    <property type="entry name" value="SirB"/>
    <property type="match status" value="1"/>
</dbReference>
<feature type="transmembrane region" description="Helical" evidence="1">
    <location>
        <begin position="100"/>
        <end position="120"/>
    </location>
</feature>
<keyword evidence="1" id="KW-0472">Membrane</keyword>
<dbReference type="PANTHER" id="PTHR39594">
    <property type="entry name" value="PROTEIN YCHQ"/>
    <property type="match status" value="1"/>
</dbReference>
<dbReference type="EMBL" id="JAAGRN010000011">
    <property type="protein sequence ID" value="NDY84291.1"/>
    <property type="molecule type" value="Genomic_DNA"/>
</dbReference>
<protein>
    <submittedName>
        <fullName evidence="2">SirB2 family protein</fullName>
    </submittedName>
</protein>
<keyword evidence="1" id="KW-0812">Transmembrane</keyword>
<dbReference type="PANTHER" id="PTHR39594:SF1">
    <property type="entry name" value="PROTEIN YCHQ"/>
    <property type="match status" value="1"/>
</dbReference>
<dbReference type="RefSeq" id="WP_163656114.1">
    <property type="nucleotide sequence ID" value="NZ_JAAGRN010000011.1"/>
</dbReference>
<sequence length="128" mass="14481">MLIEHYLQIKATHIFLVQFSFFLFAVRGLMMITGSSNGMRPAIKYFTYLIDSLLLIAAILLLIALKINPITTPWVSAKLILLICYIVLGSIALKRGRTKLVRSIAYFCALAVFIAIYTIARKHDVNIF</sequence>
<dbReference type="InterPro" id="IPR007360">
    <property type="entry name" value="SirB"/>
</dbReference>
<feature type="transmembrane region" description="Helical" evidence="1">
    <location>
        <begin position="73"/>
        <end position="93"/>
    </location>
</feature>
<dbReference type="Pfam" id="PF04247">
    <property type="entry name" value="SirB"/>
    <property type="match status" value="1"/>
</dbReference>
<proteinExistence type="predicted"/>